<dbReference type="PRINTS" id="PR00778">
    <property type="entry name" value="HTHARSR"/>
</dbReference>
<dbReference type="EMBL" id="CYZR01000002">
    <property type="protein sequence ID" value="CUN68215.1"/>
    <property type="molecule type" value="Genomic_DNA"/>
</dbReference>
<comment type="caution">
    <text evidence="5">The sequence shown here is derived from an EMBL/GenBank/DDBJ whole genome shotgun (WGS) entry which is preliminary data.</text>
</comment>
<evidence type="ECO:0000313" key="5">
    <source>
        <dbReference type="EMBL" id="CUN68215.1"/>
    </source>
</evidence>
<proteinExistence type="predicted"/>
<dbReference type="SUPFAM" id="SSF46785">
    <property type="entry name" value="Winged helix' DNA-binding domain"/>
    <property type="match status" value="1"/>
</dbReference>
<dbReference type="RefSeq" id="WP_055257934.1">
    <property type="nucleotide sequence ID" value="NZ_BCMV01000069.1"/>
</dbReference>
<dbReference type="PANTHER" id="PTHR33154">
    <property type="entry name" value="TRANSCRIPTIONAL REGULATOR, ARSR FAMILY"/>
    <property type="match status" value="1"/>
</dbReference>
<dbReference type="Gene3D" id="1.10.10.10">
    <property type="entry name" value="Winged helix-like DNA-binding domain superfamily/Winged helix DNA-binding domain"/>
    <property type="match status" value="1"/>
</dbReference>
<name>A0ABP2AQJ1_SARVE</name>
<evidence type="ECO:0000259" key="4">
    <source>
        <dbReference type="PROSITE" id="PS50987"/>
    </source>
</evidence>
<keyword evidence="3" id="KW-0804">Transcription</keyword>
<organism evidence="5 6">
    <name type="scientific">Sarcina ventriculi</name>
    <name type="common">Clostridium ventriculi</name>
    <dbReference type="NCBI Taxonomy" id="1267"/>
    <lineage>
        <taxon>Bacteria</taxon>
        <taxon>Bacillati</taxon>
        <taxon>Bacillota</taxon>
        <taxon>Clostridia</taxon>
        <taxon>Eubacteriales</taxon>
        <taxon>Clostridiaceae</taxon>
        <taxon>Sarcina</taxon>
    </lineage>
</organism>
<keyword evidence="1" id="KW-0805">Transcription regulation</keyword>
<evidence type="ECO:0000256" key="1">
    <source>
        <dbReference type="ARBA" id="ARBA00023015"/>
    </source>
</evidence>
<evidence type="ECO:0000313" key="6">
    <source>
        <dbReference type="Proteomes" id="UP000095488"/>
    </source>
</evidence>
<dbReference type="InterPro" id="IPR011991">
    <property type="entry name" value="ArsR-like_HTH"/>
</dbReference>
<dbReference type="CDD" id="cd00090">
    <property type="entry name" value="HTH_ARSR"/>
    <property type="match status" value="1"/>
</dbReference>
<dbReference type="InterPro" id="IPR036390">
    <property type="entry name" value="WH_DNA-bd_sf"/>
</dbReference>
<evidence type="ECO:0000256" key="3">
    <source>
        <dbReference type="ARBA" id="ARBA00023163"/>
    </source>
</evidence>
<dbReference type="PROSITE" id="PS50987">
    <property type="entry name" value="HTH_ARSR_2"/>
    <property type="match status" value="1"/>
</dbReference>
<keyword evidence="6" id="KW-1185">Reference proteome</keyword>
<reference evidence="5 6" key="1">
    <citation type="submission" date="2015-09" db="EMBL/GenBank/DDBJ databases">
        <authorList>
            <consortium name="Pathogen Informatics"/>
            <person name="Wu L."/>
            <person name="Ma J."/>
        </authorList>
    </citation>
    <scope>NUCLEOTIDE SEQUENCE [LARGE SCALE GENOMIC DNA]</scope>
    <source>
        <strain evidence="5 6">2789STDY5834858</strain>
    </source>
</reference>
<dbReference type="Pfam" id="PF01022">
    <property type="entry name" value="HTH_5"/>
    <property type="match status" value="1"/>
</dbReference>
<dbReference type="InterPro" id="IPR001845">
    <property type="entry name" value="HTH_ArsR_DNA-bd_dom"/>
</dbReference>
<dbReference type="Proteomes" id="UP000095488">
    <property type="component" value="Unassembled WGS sequence"/>
</dbReference>
<keyword evidence="2" id="KW-0238">DNA-binding</keyword>
<dbReference type="NCBIfam" id="NF033788">
    <property type="entry name" value="HTH_metalloreg"/>
    <property type="match status" value="1"/>
</dbReference>
<dbReference type="SMART" id="SM00418">
    <property type="entry name" value="HTH_ARSR"/>
    <property type="match status" value="1"/>
</dbReference>
<dbReference type="InterPro" id="IPR051081">
    <property type="entry name" value="HTH_MetalResp_TranReg"/>
</dbReference>
<feature type="domain" description="HTH arsR-type" evidence="4">
    <location>
        <begin position="1"/>
        <end position="94"/>
    </location>
</feature>
<gene>
    <name evidence="5" type="primary">czrA_1</name>
    <name evidence="5" type="ORF">ERS852473_00838</name>
</gene>
<sequence>MENTYEINAKIFKALGNSSRLKIINMLSQGEMCACSILREFNFTQPTLSHHMNVLMECKLVVCRKDGVWSYYSLNITNGNKLVLFLMNIITDTNDSIKENCF</sequence>
<dbReference type="PANTHER" id="PTHR33154:SF18">
    <property type="entry name" value="ARSENICAL RESISTANCE OPERON REPRESSOR"/>
    <property type="match status" value="1"/>
</dbReference>
<protein>
    <submittedName>
        <fullName evidence="5">HTH-type transcriptional repressor CzrA</fullName>
    </submittedName>
</protein>
<dbReference type="InterPro" id="IPR036388">
    <property type="entry name" value="WH-like_DNA-bd_sf"/>
</dbReference>
<accession>A0ABP2AQJ1</accession>
<evidence type="ECO:0000256" key="2">
    <source>
        <dbReference type="ARBA" id="ARBA00023125"/>
    </source>
</evidence>